<sequence>MTSASIWTLRQGDYPKGSMLIRRRVKNSVLTGKGGYVDLDGNVAVGTGWRWEIDFSDLRKLRFSFDSSDTMFGHLRLTFELFTTVNFKSIASYKHEGYKSSPSNKLLLLNKVATNNSYTVTVDEELIRATSFEVVFEWPAPVMASAEMDATLYGFFHSHKAYPHMFPITSGFYSSSEQAVRAEEVSVLIRYVPGPLTTGLLPLTGLLTITVDFPVNDDRKVDFKGFENSNFRVTGIKALVDENQRVTLTANVNLLAANLPRRCYWLGQIAVMLRKGGVYKRIDWTDHLDLVLPSLPSRP</sequence>
<evidence type="ECO:0000313" key="1">
    <source>
        <dbReference type="EMBL" id="ABE27885.1"/>
    </source>
</evidence>
<reference evidence="1" key="1">
    <citation type="submission" date="2006-03" db="EMBL/GenBank/DDBJ databases">
        <authorList>
            <person name="Duarte I.M."/>
        </authorList>
    </citation>
    <scope>NUCLEOTIDE SEQUENCE</scope>
    <source>
        <strain evidence="1">TRV-PmF-12</strain>
    </source>
</reference>
<organism evidence="1">
    <name type="scientific">Tobacco rattle virus</name>
    <dbReference type="NCBI Taxonomy" id="12295"/>
    <lineage>
        <taxon>Viruses</taxon>
        <taxon>Riboviria</taxon>
        <taxon>Orthornavirae</taxon>
        <taxon>Kitrinoviricota</taxon>
        <taxon>Alsuviricetes</taxon>
        <taxon>Martellivirales</taxon>
        <taxon>Virgaviridae</taxon>
        <taxon>Tobravirus</taxon>
        <taxon>Tobravirus tabaci</taxon>
    </lineage>
</organism>
<accession>E6Y0K5</accession>
<dbReference type="EMBL" id="DQ448615">
    <property type="protein sequence ID" value="ABE27885.1"/>
    <property type="molecule type" value="Genomic_RNA"/>
</dbReference>
<proteinExistence type="predicted"/>
<name>E6Y0K5_9VIRU</name>
<protein>
    <submittedName>
        <fullName evidence="1">2c protein</fullName>
    </submittedName>
</protein>